<proteinExistence type="predicted"/>
<dbReference type="PANTHER" id="PTHR45953:SF1">
    <property type="entry name" value="IDURONATE 2-SULFATASE"/>
    <property type="match status" value="1"/>
</dbReference>
<keyword evidence="2" id="KW-0378">Hydrolase</keyword>
<feature type="domain" description="Sulfatase N-terminal" evidence="3">
    <location>
        <begin position="32"/>
        <end position="358"/>
    </location>
</feature>
<reference evidence="4 5" key="1">
    <citation type="submission" date="2018-06" db="EMBL/GenBank/DDBJ databases">
        <title>Genomic Encyclopedia of Archaeal and Bacterial Type Strains, Phase II (KMG-II): from individual species to whole genera.</title>
        <authorList>
            <person name="Goeker M."/>
        </authorList>
    </citation>
    <scope>NUCLEOTIDE SEQUENCE [LARGE SCALE GENOMIC DNA]</scope>
    <source>
        <strain evidence="4 5">DSM 23446</strain>
    </source>
</reference>
<name>A0A327P0D6_9BACT</name>
<dbReference type="GO" id="GO:0005737">
    <property type="term" value="C:cytoplasm"/>
    <property type="evidence" value="ECO:0007669"/>
    <property type="project" value="TreeGrafter"/>
</dbReference>
<evidence type="ECO:0000313" key="4">
    <source>
        <dbReference type="EMBL" id="RAI84392.1"/>
    </source>
</evidence>
<dbReference type="SUPFAM" id="SSF53649">
    <property type="entry name" value="Alkaline phosphatase-like"/>
    <property type="match status" value="1"/>
</dbReference>
<dbReference type="Proteomes" id="UP000249610">
    <property type="component" value="Unassembled WGS sequence"/>
</dbReference>
<dbReference type="OrthoDB" id="9762324at2"/>
<sequence>MISKPRTIGLIITLLLSLVVQLTSAQQKAIKPNVLFLFADDQRADALGASGNPYIQTPNLDQLASEGSRFANAYVMGGNHGAVCAASRAMLLSGKSLFHVYDKLKDERTMPMDFAEAGYSTFGTGKWHNEKEAFEASFQQAKNVYLGGMADHYSVAMRDYDDNGKLGEPTFKSYSTEVFAEGAIDFINAHVKSGTDKPFFAYVAFTAPHDPYSPEAAYINHYPDGSLPLPGNYKPFHPFEFDNLMVRDELLTGWPRQPEVIQMILSDYYALVTHLDSQIGKIIQTLKDNDLYDNTIIVYAADNGLAAGSHGLLGKQSLYEHSTNVPMIIKGPGVPKNETFDAMVYLYDLYPTLSELAGLPKPNQVDGKSLVPILGGKEKEVRSSLFTAYRHTVRAVRTPEWKLIRYPERDYFQLFNLKNDPLELNNLAENKDYTATKDELITLLKDWQKISDDSAAFTTKEIKPLEYDPATLTRKPDRWQPEYTLKRYFKGIEKQ</sequence>
<keyword evidence="1" id="KW-0479">Metal-binding</keyword>
<dbReference type="GO" id="GO:0046872">
    <property type="term" value="F:metal ion binding"/>
    <property type="evidence" value="ECO:0007669"/>
    <property type="project" value="UniProtKB-KW"/>
</dbReference>
<accession>A0A327P0D6</accession>
<dbReference type="RefSeq" id="WP_111613319.1">
    <property type="nucleotide sequence ID" value="NZ_QLLK01000017.1"/>
</dbReference>
<evidence type="ECO:0000313" key="5">
    <source>
        <dbReference type="Proteomes" id="UP000249610"/>
    </source>
</evidence>
<dbReference type="GO" id="GO:0008484">
    <property type="term" value="F:sulfuric ester hydrolase activity"/>
    <property type="evidence" value="ECO:0007669"/>
    <property type="project" value="TreeGrafter"/>
</dbReference>
<dbReference type="PANTHER" id="PTHR45953">
    <property type="entry name" value="IDURONATE 2-SULFATASE"/>
    <property type="match status" value="1"/>
</dbReference>
<gene>
    <name evidence="4" type="ORF">LV83_04015</name>
</gene>
<evidence type="ECO:0000256" key="1">
    <source>
        <dbReference type="ARBA" id="ARBA00022723"/>
    </source>
</evidence>
<dbReference type="Gene3D" id="3.40.720.10">
    <property type="entry name" value="Alkaline Phosphatase, subunit A"/>
    <property type="match status" value="1"/>
</dbReference>
<evidence type="ECO:0000259" key="3">
    <source>
        <dbReference type="Pfam" id="PF00884"/>
    </source>
</evidence>
<protein>
    <submittedName>
        <fullName evidence="4">Arylsulfatase A-like enzyme</fullName>
    </submittedName>
</protein>
<comment type="caution">
    <text evidence="4">The sequence shown here is derived from an EMBL/GenBank/DDBJ whole genome shotgun (WGS) entry which is preliminary data.</text>
</comment>
<keyword evidence="5" id="KW-1185">Reference proteome</keyword>
<dbReference type="AlphaFoldDB" id="A0A327P0D6"/>
<dbReference type="InterPro" id="IPR000917">
    <property type="entry name" value="Sulfatase_N"/>
</dbReference>
<organism evidence="4 5">
    <name type="scientific">Algoriphagus yeomjeoni</name>
    <dbReference type="NCBI Taxonomy" id="291403"/>
    <lineage>
        <taxon>Bacteria</taxon>
        <taxon>Pseudomonadati</taxon>
        <taxon>Bacteroidota</taxon>
        <taxon>Cytophagia</taxon>
        <taxon>Cytophagales</taxon>
        <taxon>Cyclobacteriaceae</taxon>
        <taxon>Algoriphagus</taxon>
    </lineage>
</organism>
<evidence type="ECO:0000256" key="2">
    <source>
        <dbReference type="ARBA" id="ARBA00022801"/>
    </source>
</evidence>
<dbReference type="InterPro" id="IPR017850">
    <property type="entry name" value="Alkaline_phosphatase_core_sf"/>
</dbReference>
<dbReference type="Pfam" id="PF00884">
    <property type="entry name" value="Sulfatase"/>
    <property type="match status" value="1"/>
</dbReference>
<dbReference type="CDD" id="cd16155">
    <property type="entry name" value="sulfatase_like"/>
    <property type="match status" value="1"/>
</dbReference>
<dbReference type="EMBL" id="QLLK01000017">
    <property type="protein sequence ID" value="RAI84392.1"/>
    <property type="molecule type" value="Genomic_DNA"/>
</dbReference>